<evidence type="ECO:0000313" key="3">
    <source>
        <dbReference type="Proteomes" id="UP000039046"/>
    </source>
</evidence>
<reference evidence="2 3" key="1">
    <citation type="journal article" date="2015" name="Genome Announc.">
        <title>Draft Genome Sequence and Gene Annotation of the Entomopathogenic Fungus Verticillium hemipterigenum.</title>
        <authorList>
            <person name="Horn F."/>
            <person name="Habel A."/>
            <person name="Scharf D.H."/>
            <person name="Dworschak J."/>
            <person name="Brakhage A.A."/>
            <person name="Guthke R."/>
            <person name="Hertweck C."/>
            <person name="Linde J."/>
        </authorList>
    </citation>
    <scope>NUCLEOTIDE SEQUENCE [LARGE SCALE GENOMIC DNA]</scope>
</reference>
<dbReference type="OrthoDB" id="4941431at2759"/>
<organism evidence="2 3">
    <name type="scientific">[Torrubiella] hemipterigena</name>
    <dbReference type="NCBI Taxonomy" id="1531966"/>
    <lineage>
        <taxon>Eukaryota</taxon>
        <taxon>Fungi</taxon>
        <taxon>Dikarya</taxon>
        <taxon>Ascomycota</taxon>
        <taxon>Pezizomycotina</taxon>
        <taxon>Sordariomycetes</taxon>
        <taxon>Hypocreomycetidae</taxon>
        <taxon>Hypocreales</taxon>
        <taxon>Clavicipitaceae</taxon>
        <taxon>Clavicipitaceae incertae sedis</taxon>
        <taxon>'Torrubiella' clade</taxon>
    </lineage>
</organism>
<keyword evidence="1" id="KW-0732">Signal</keyword>
<gene>
    <name evidence="2" type="ORF">VHEMI03432</name>
</gene>
<dbReference type="Proteomes" id="UP000039046">
    <property type="component" value="Unassembled WGS sequence"/>
</dbReference>
<protein>
    <submittedName>
        <fullName evidence="2">Uncharacterized protein</fullName>
    </submittedName>
</protein>
<dbReference type="HOGENOM" id="CLU_105938_1_0_1"/>
<feature type="signal peptide" evidence="1">
    <location>
        <begin position="1"/>
        <end position="22"/>
    </location>
</feature>
<feature type="chain" id="PRO_5001990036" evidence="1">
    <location>
        <begin position="23"/>
        <end position="161"/>
    </location>
</feature>
<proteinExistence type="predicted"/>
<accession>A0A0A1TAS2</accession>
<name>A0A0A1TAS2_9HYPO</name>
<keyword evidence="3" id="KW-1185">Reference proteome</keyword>
<dbReference type="AlphaFoldDB" id="A0A0A1TAS2"/>
<sequence>MKFTTLFAGVFAAVAVAAPTTSEPEVSTAVEKRTAIPVGQLNNLNLKQQDLRYLLGVNKVDLALFQQLGLQNNLNLLQFQNLFNVQTFDINALLQFQQLHTLLAIAQTGVLNRFDLSSLVLGNVNLALIQPIGGVNLGQFIDVAVVPQVQTIANGGKHTSL</sequence>
<evidence type="ECO:0000256" key="1">
    <source>
        <dbReference type="SAM" id="SignalP"/>
    </source>
</evidence>
<dbReference type="EMBL" id="CDHN01000002">
    <property type="protein sequence ID" value="CEJ84276.1"/>
    <property type="molecule type" value="Genomic_DNA"/>
</dbReference>
<evidence type="ECO:0000313" key="2">
    <source>
        <dbReference type="EMBL" id="CEJ84276.1"/>
    </source>
</evidence>